<reference evidence="1 2" key="1">
    <citation type="submission" date="2019-03" db="EMBL/GenBank/DDBJ databases">
        <title>Genomic Encyclopedia of Type Strains, Phase IV (KMG-IV): sequencing the most valuable type-strain genomes for metagenomic binning, comparative biology and taxonomic classification.</title>
        <authorList>
            <person name="Goeker M."/>
        </authorList>
    </citation>
    <scope>NUCLEOTIDE SEQUENCE [LARGE SCALE GENOMIC DNA]</scope>
    <source>
        <strain evidence="1 2">DSM 11603</strain>
    </source>
</reference>
<accession>A0A4R6Y0M8</accession>
<proteinExistence type="predicted"/>
<evidence type="ECO:0000313" key="1">
    <source>
        <dbReference type="EMBL" id="TDR27791.1"/>
    </source>
</evidence>
<comment type="caution">
    <text evidence="1">The sequence shown here is derived from an EMBL/GenBank/DDBJ whole genome shotgun (WGS) entry which is preliminary data.</text>
</comment>
<organism evidence="1 2">
    <name type="scientific">Aquamicrobium defluvii</name>
    <dbReference type="NCBI Taxonomy" id="69279"/>
    <lineage>
        <taxon>Bacteria</taxon>
        <taxon>Pseudomonadati</taxon>
        <taxon>Pseudomonadota</taxon>
        <taxon>Alphaproteobacteria</taxon>
        <taxon>Hyphomicrobiales</taxon>
        <taxon>Phyllobacteriaceae</taxon>
        <taxon>Aquamicrobium</taxon>
    </lineage>
</organism>
<name>A0A4R6Y0M8_9HYPH</name>
<sequence length="72" mass="8188">MMRCENYVPSMGAYWLEARVVPVRCGGEAKWEVSVNPPRNGNDGKVRLCDHCNRFDYQTFRRAPLAKVEAAA</sequence>
<gene>
    <name evidence="1" type="ORF">DES43_1654</name>
</gene>
<dbReference type="EMBL" id="SNZF01000065">
    <property type="protein sequence ID" value="TDR27791.1"/>
    <property type="molecule type" value="Genomic_DNA"/>
</dbReference>
<dbReference type="Proteomes" id="UP000294958">
    <property type="component" value="Unassembled WGS sequence"/>
</dbReference>
<protein>
    <submittedName>
        <fullName evidence="1">Uncharacterized protein</fullName>
    </submittedName>
</protein>
<dbReference type="AlphaFoldDB" id="A0A4R6Y0M8"/>
<keyword evidence="2" id="KW-1185">Reference proteome</keyword>
<evidence type="ECO:0000313" key="2">
    <source>
        <dbReference type="Proteomes" id="UP000294958"/>
    </source>
</evidence>
<dbReference type="RefSeq" id="WP_133676419.1">
    <property type="nucleotide sequence ID" value="NZ_SNZF01000065.1"/>
</dbReference>